<organism evidence="2 3">
    <name type="scientific">Paenimyroides ceti</name>
    <dbReference type="NCBI Taxonomy" id="395087"/>
    <lineage>
        <taxon>Bacteria</taxon>
        <taxon>Pseudomonadati</taxon>
        <taxon>Bacteroidota</taxon>
        <taxon>Flavobacteriia</taxon>
        <taxon>Flavobacteriales</taxon>
        <taxon>Flavobacteriaceae</taxon>
        <taxon>Paenimyroides</taxon>
    </lineage>
</organism>
<protein>
    <submittedName>
        <fullName evidence="2">Uncharacterized protein</fullName>
    </submittedName>
</protein>
<dbReference type="Proteomes" id="UP001242368">
    <property type="component" value="Unassembled WGS sequence"/>
</dbReference>
<name>A0ABT8D1J6_9FLAO</name>
<proteinExistence type="predicted"/>
<sequence length="55" mass="6537">MYVFLDCFSKRFRRRNNLINIFTRVTYFVCNYLLLLLSNQTSKITPGNPKSFKGP</sequence>
<evidence type="ECO:0000256" key="1">
    <source>
        <dbReference type="SAM" id="Phobius"/>
    </source>
</evidence>
<evidence type="ECO:0000313" key="2">
    <source>
        <dbReference type="EMBL" id="MDN3710400.1"/>
    </source>
</evidence>
<keyword evidence="1" id="KW-0812">Transmembrane</keyword>
<feature type="transmembrane region" description="Helical" evidence="1">
    <location>
        <begin position="21"/>
        <end position="38"/>
    </location>
</feature>
<reference evidence="3" key="1">
    <citation type="journal article" date="2019" name="Int. J. Syst. Evol. Microbiol.">
        <title>The Global Catalogue of Microorganisms (GCM) 10K type strain sequencing project: providing services to taxonomists for standard genome sequencing and annotation.</title>
        <authorList>
            <consortium name="The Broad Institute Genomics Platform"/>
            <consortium name="The Broad Institute Genome Sequencing Center for Infectious Disease"/>
            <person name="Wu L."/>
            <person name="Ma J."/>
        </authorList>
    </citation>
    <scope>NUCLEOTIDE SEQUENCE [LARGE SCALE GENOMIC DNA]</scope>
    <source>
        <strain evidence="3">CECT 7184</strain>
    </source>
</reference>
<keyword evidence="3" id="KW-1185">Reference proteome</keyword>
<dbReference type="EMBL" id="JAUFQU010000087">
    <property type="protein sequence ID" value="MDN3710400.1"/>
    <property type="molecule type" value="Genomic_DNA"/>
</dbReference>
<evidence type="ECO:0000313" key="3">
    <source>
        <dbReference type="Proteomes" id="UP001242368"/>
    </source>
</evidence>
<gene>
    <name evidence="2" type="ORF">QW060_26635</name>
</gene>
<keyword evidence="1" id="KW-0472">Membrane</keyword>
<comment type="caution">
    <text evidence="2">The sequence shown here is derived from an EMBL/GenBank/DDBJ whole genome shotgun (WGS) entry which is preliminary data.</text>
</comment>
<keyword evidence="1" id="KW-1133">Transmembrane helix</keyword>
<accession>A0ABT8D1J6</accession>